<name>A0A7J9DUV9_9ROSI</name>
<evidence type="ECO:0000313" key="1">
    <source>
        <dbReference type="EMBL" id="MBA0764533.1"/>
    </source>
</evidence>
<evidence type="ECO:0000313" key="2">
    <source>
        <dbReference type="Proteomes" id="UP000593568"/>
    </source>
</evidence>
<dbReference type="Proteomes" id="UP000593568">
    <property type="component" value="Unassembled WGS sequence"/>
</dbReference>
<protein>
    <submittedName>
        <fullName evidence="1">Uncharacterized protein</fullName>
    </submittedName>
</protein>
<comment type="caution">
    <text evidence="1">The sequence shown here is derived from an EMBL/GenBank/DDBJ whole genome shotgun (WGS) entry which is preliminary data.</text>
</comment>
<proteinExistence type="predicted"/>
<reference evidence="1 2" key="1">
    <citation type="journal article" date="2019" name="Genome Biol. Evol.">
        <title>Insights into the evolution of the New World diploid cottons (Gossypium, subgenus Houzingenia) based on genome sequencing.</title>
        <authorList>
            <person name="Grover C.E."/>
            <person name="Arick M.A. 2nd"/>
            <person name="Thrash A."/>
            <person name="Conover J.L."/>
            <person name="Sanders W.S."/>
            <person name="Peterson D.G."/>
            <person name="Frelichowski J.E."/>
            <person name="Scheffler J.A."/>
            <person name="Scheffler B.E."/>
            <person name="Wendel J.F."/>
        </authorList>
    </citation>
    <scope>NUCLEOTIDE SEQUENCE [LARGE SCALE GENOMIC DNA]</scope>
    <source>
        <strain evidence="1">8</strain>
        <tissue evidence="1">Leaf</tissue>
    </source>
</reference>
<keyword evidence="2" id="KW-1185">Reference proteome</keyword>
<gene>
    <name evidence="1" type="ORF">Gotri_013880</name>
</gene>
<sequence>MKPSLNRFSRSQRNLFEGFQMMFSTMMRI</sequence>
<accession>A0A7J9DUV9</accession>
<organism evidence="1 2">
    <name type="scientific">Gossypium trilobum</name>
    <dbReference type="NCBI Taxonomy" id="34281"/>
    <lineage>
        <taxon>Eukaryota</taxon>
        <taxon>Viridiplantae</taxon>
        <taxon>Streptophyta</taxon>
        <taxon>Embryophyta</taxon>
        <taxon>Tracheophyta</taxon>
        <taxon>Spermatophyta</taxon>
        <taxon>Magnoliopsida</taxon>
        <taxon>eudicotyledons</taxon>
        <taxon>Gunneridae</taxon>
        <taxon>Pentapetalae</taxon>
        <taxon>rosids</taxon>
        <taxon>malvids</taxon>
        <taxon>Malvales</taxon>
        <taxon>Malvaceae</taxon>
        <taxon>Malvoideae</taxon>
        <taxon>Gossypium</taxon>
    </lineage>
</organism>
<dbReference type="AlphaFoldDB" id="A0A7J9DUV9"/>
<dbReference type="EMBL" id="JABEZW010000005">
    <property type="protein sequence ID" value="MBA0764533.1"/>
    <property type="molecule type" value="Genomic_DNA"/>
</dbReference>